<feature type="domain" description="PH" evidence="3">
    <location>
        <begin position="1"/>
        <end position="42"/>
    </location>
</feature>
<evidence type="ECO:0000259" key="3">
    <source>
        <dbReference type="PROSITE" id="PS50003"/>
    </source>
</evidence>
<dbReference type="SMART" id="SM00324">
    <property type="entry name" value="RhoGAP"/>
    <property type="match status" value="1"/>
</dbReference>
<feature type="region of interest" description="Disordered" evidence="2">
    <location>
        <begin position="82"/>
        <end position="145"/>
    </location>
</feature>
<dbReference type="Gene3D" id="1.10.555.10">
    <property type="entry name" value="Rho GTPase activation protein"/>
    <property type="match status" value="1"/>
</dbReference>
<evidence type="ECO:0008006" key="7">
    <source>
        <dbReference type="Google" id="ProtNLM"/>
    </source>
</evidence>
<dbReference type="Proteomes" id="UP001211907">
    <property type="component" value="Unassembled WGS sequence"/>
</dbReference>
<evidence type="ECO:0000256" key="1">
    <source>
        <dbReference type="ARBA" id="ARBA00022468"/>
    </source>
</evidence>
<gene>
    <name evidence="5" type="ORF">HK100_008936</name>
</gene>
<dbReference type="Pfam" id="PF00620">
    <property type="entry name" value="RhoGAP"/>
    <property type="match status" value="1"/>
</dbReference>
<dbReference type="EMBL" id="JADGJH010004461">
    <property type="protein sequence ID" value="KAJ3085755.1"/>
    <property type="molecule type" value="Genomic_DNA"/>
</dbReference>
<dbReference type="SUPFAM" id="SSF48350">
    <property type="entry name" value="GTPase activation domain, GAP"/>
    <property type="match status" value="1"/>
</dbReference>
<feature type="compositionally biased region" description="Polar residues" evidence="2">
    <location>
        <begin position="82"/>
        <end position="94"/>
    </location>
</feature>
<feature type="non-terminal residue" evidence="5">
    <location>
        <position position="488"/>
    </location>
</feature>
<dbReference type="InterPro" id="IPR001849">
    <property type="entry name" value="PH_domain"/>
</dbReference>
<dbReference type="GO" id="GO:0005737">
    <property type="term" value="C:cytoplasm"/>
    <property type="evidence" value="ECO:0007669"/>
    <property type="project" value="TreeGrafter"/>
</dbReference>
<evidence type="ECO:0000313" key="6">
    <source>
        <dbReference type="Proteomes" id="UP001211907"/>
    </source>
</evidence>
<dbReference type="GO" id="GO:0007165">
    <property type="term" value="P:signal transduction"/>
    <property type="evidence" value="ECO:0007669"/>
    <property type="project" value="InterPro"/>
</dbReference>
<accession>A0AAD5SMD8</accession>
<dbReference type="PROSITE" id="PS50238">
    <property type="entry name" value="RHOGAP"/>
    <property type="match status" value="1"/>
</dbReference>
<organism evidence="5 6">
    <name type="scientific">Physocladia obscura</name>
    <dbReference type="NCBI Taxonomy" id="109957"/>
    <lineage>
        <taxon>Eukaryota</taxon>
        <taxon>Fungi</taxon>
        <taxon>Fungi incertae sedis</taxon>
        <taxon>Chytridiomycota</taxon>
        <taxon>Chytridiomycota incertae sedis</taxon>
        <taxon>Chytridiomycetes</taxon>
        <taxon>Chytridiales</taxon>
        <taxon>Chytriomycetaceae</taxon>
        <taxon>Physocladia</taxon>
    </lineage>
</organism>
<dbReference type="AlphaFoldDB" id="A0AAD5SMD8"/>
<feature type="domain" description="Rho-GAP" evidence="4">
    <location>
        <begin position="261"/>
        <end position="454"/>
    </location>
</feature>
<dbReference type="InterPro" id="IPR050729">
    <property type="entry name" value="Rho-GAP"/>
</dbReference>
<name>A0AAD5SMD8_9FUNG</name>
<evidence type="ECO:0000313" key="5">
    <source>
        <dbReference type="EMBL" id="KAJ3085755.1"/>
    </source>
</evidence>
<dbReference type="PROSITE" id="PS50003">
    <property type="entry name" value="PH_DOMAIN"/>
    <property type="match status" value="1"/>
</dbReference>
<dbReference type="GO" id="GO:0005096">
    <property type="term" value="F:GTPase activator activity"/>
    <property type="evidence" value="ECO:0007669"/>
    <property type="project" value="UniProtKB-KW"/>
</dbReference>
<dbReference type="PANTHER" id="PTHR23176:SF129">
    <property type="entry name" value="RHO GTPASE ACTIVATING PROTEIN AT 16F, ISOFORM E-RELATED"/>
    <property type="match status" value="1"/>
</dbReference>
<reference evidence="5" key="1">
    <citation type="submission" date="2020-05" db="EMBL/GenBank/DDBJ databases">
        <title>Phylogenomic resolution of chytrid fungi.</title>
        <authorList>
            <person name="Stajich J.E."/>
            <person name="Amses K."/>
            <person name="Simmons R."/>
            <person name="Seto K."/>
            <person name="Myers J."/>
            <person name="Bonds A."/>
            <person name="Quandt C.A."/>
            <person name="Barry K."/>
            <person name="Liu P."/>
            <person name="Grigoriev I."/>
            <person name="Longcore J.E."/>
            <person name="James T.Y."/>
        </authorList>
    </citation>
    <scope>NUCLEOTIDE SEQUENCE</scope>
    <source>
        <strain evidence="5">JEL0513</strain>
    </source>
</reference>
<protein>
    <recommendedName>
        <fullName evidence="7">RhoGAP-domain-containing protein</fullName>
    </recommendedName>
</protein>
<evidence type="ECO:0000256" key="2">
    <source>
        <dbReference type="SAM" id="MobiDB-lite"/>
    </source>
</evidence>
<proteinExistence type="predicted"/>
<dbReference type="PANTHER" id="PTHR23176">
    <property type="entry name" value="RHO/RAC/CDC GTPASE-ACTIVATING PROTEIN"/>
    <property type="match status" value="1"/>
</dbReference>
<dbReference type="InterPro" id="IPR008936">
    <property type="entry name" value="Rho_GTPase_activation_prot"/>
</dbReference>
<dbReference type="InterPro" id="IPR000198">
    <property type="entry name" value="RhoGAP_dom"/>
</dbReference>
<keyword evidence="1" id="KW-0343">GTPase activation</keyword>
<comment type="caution">
    <text evidence="5">The sequence shown here is derived from an EMBL/GenBank/DDBJ whole genome shotgun (WGS) entry which is preliminary data.</text>
</comment>
<keyword evidence="6" id="KW-1185">Reference proteome</keyword>
<sequence>YYPVPLEKATFPEAKVHHRHILAADNDQDRDEWVSIISTQIKDARALEPISEKQVAHHHRPGSILGKQISVPHSITTIATTVSAPRDSSSSGLATPTGESGGIGIGRISTSRRLSQVMDDPTPSLRASKSFHKQSRKTTTIGTSNSAGAIPSSNLGSLPVLTISPIKSLDSAAVIPIKNSVDDNERVMLQTARPLPPLLGHLQHLHVPEGILLGSTGTTLTLSHGLEKHKSFVALIHRGMKKKIADSTPRIIDTARLVFGTPLEQALSISRISDDIELPAVVYRCIEYLDCNKATQEEGIYRLSGTTTVIQQLKNLFNSESDVDLLNGATANIDKVDVHAVAGLLKLYLRDLPAPVLTVALQTEFVDVAKLDDRNDRVTELCRLTKKLPKSNYTLLTTIMSHLIQIAQASHVNKMTTRNLCIVFSPTLNIPVLVLTLMIAEFDDVFCWNGESDDNNGDGDGGDEERLKRQEAVKLRIKEMWDRKQAES</sequence>
<evidence type="ECO:0000259" key="4">
    <source>
        <dbReference type="PROSITE" id="PS50238"/>
    </source>
</evidence>